<dbReference type="Gene3D" id="3.90.640.10">
    <property type="entry name" value="Actin, Chain A, domain 4"/>
    <property type="match status" value="1"/>
</dbReference>
<dbReference type="Gramene" id="GBG59349">
    <property type="protein sequence ID" value="GBG59349"/>
    <property type="gene ID" value="CBR_g38378"/>
</dbReference>
<evidence type="ECO:0000256" key="4">
    <source>
        <dbReference type="RuleBase" id="RU000487"/>
    </source>
</evidence>
<dbReference type="Gene3D" id="2.30.36.70">
    <property type="entry name" value="Actin, Chain A, domain 2"/>
    <property type="match status" value="1"/>
</dbReference>
<evidence type="ECO:0000313" key="6">
    <source>
        <dbReference type="Proteomes" id="UP000265515"/>
    </source>
</evidence>
<dbReference type="STRING" id="69332.A0A388JNF1"/>
<evidence type="ECO:0000256" key="1">
    <source>
        <dbReference type="ARBA" id="ARBA00004245"/>
    </source>
</evidence>
<dbReference type="GO" id="GO:0005856">
    <property type="term" value="C:cytoskeleton"/>
    <property type="evidence" value="ECO:0007669"/>
    <property type="project" value="UniProtKB-SubCell"/>
</dbReference>
<evidence type="ECO:0000256" key="2">
    <source>
        <dbReference type="ARBA" id="ARBA00022490"/>
    </source>
</evidence>
<keyword evidence="6" id="KW-1185">Reference proteome</keyword>
<dbReference type="PANTHER" id="PTHR11937">
    <property type="entry name" value="ACTIN"/>
    <property type="match status" value="1"/>
</dbReference>
<dbReference type="PRINTS" id="PR00190">
    <property type="entry name" value="ACTIN"/>
</dbReference>
<dbReference type="SUPFAM" id="SSF53067">
    <property type="entry name" value="Actin-like ATPase domain"/>
    <property type="match status" value="2"/>
</dbReference>
<evidence type="ECO:0000256" key="3">
    <source>
        <dbReference type="ARBA" id="ARBA00023212"/>
    </source>
</evidence>
<keyword evidence="2" id="KW-0963">Cytoplasm</keyword>
<dbReference type="Pfam" id="PF00022">
    <property type="entry name" value="Actin"/>
    <property type="match status" value="2"/>
</dbReference>
<dbReference type="EMBL" id="BFEA01000004">
    <property type="protein sequence ID" value="GBG59349.1"/>
    <property type="molecule type" value="Genomic_DNA"/>
</dbReference>
<gene>
    <name evidence="5" type="ORF">CBR_g38378</name>
</gene>
<proteinExistence type="inferred from homology"/>
<protein>
    <submittedName>
        <fullName evidence="5">Uncharacterized protein</fullName>
    </submittedName>
</protein>
<organism evidence="5 6">
    <name type="scientific">Chara braunii</name>
    <name type="common">Braun's stonewort</name>
    <dbReference type="NCBI Taxonomy" id="69332"/>
    <lineage>
        <taxon>Eukaryota</taxon>
        <taxon>Viridiplantae</taxon>
        <taxon>Streptophyta</taxon>
        <taxon>Charophyceae</taxon>
        <taxon>Charales</taxon>
        <taxon>Characeae</taxon>
        <taxon>Chara</taxon>
    </lineage>
</organism>
<sequence>MASLSCAEPVTGMQLNDEGSLPGQFAVGASQDGSSAADRCQQFGKGICFLLSRSDQLGNLMDALVNQPIVIDSGSGVLKSGFAGDGAPRVSFPSFIGRPKHVRVMEGGEAADSDFFIGNQANELRGILRLQYPIEHGMVVDWDGMESIWAHLIHQELRIQPEEHPVLLTEVALNPVVDREKMGEIFFDKFNVPAVFFAMQPVLSLYAGGRTTGLVLESGDGVTQAVPVVEGFSMPHAVGRIDLAGRDISEYMQLLLRRAGRRFVTSAEFQTVRDVKEQMCFIPADVRAEVIFQPTLIGNECQSLHDLVISSIARADLDVRRVLYQTIVLSGGNTLFRGFGERLLKELRALAPRGTKLKIFAPPERQFSTWVGGSILTSLATFRNLWISSAEWQERGPSIVHNRAL</sequence>
<evidence type="ECO:0000313" key="5">
    <source>
        <dbReference type="EMBL" id="GBG59349.1"/>
    </source>
</evidence>
<dbReference type="Gene3D" id="3.30.420.40">
    <property type="match status" value="3"/>
</dbReference>
<dbReference type="AlphaFoldDB" id="A0A388JNF1"/>
<dbReference type="SMART" id="SM00268">
    <property type="entry name" value="ACTIN"/>
    <property type="match status" value="1"/>
</dbReference>
<comment type="subcellular location">
    <subcellularLocation>
        <location evidence="1">Cytoplasm</location>
        <location evidence="1">Cytoskeleton</location>
    </subcellularLocation>
</comment>
<dbReference type="Proteomes" id="UP000265515">
    <property type="component" value="Unassembled WGS sequence"/>
</dbReference>
<comment type="similarity">
    <text evidence="4">Belongs to the actin family.</text>
</comment>
<dbReference type="InterPro" id="IPR004000">
    <property type="entry name" value="Actin"/>
</dbReference>
<name>A0A388JNF1_CHABU</name>
<comment type="caution">
    <text evidence="5">The sequence shown here is derived from an EMBL/GenBank/DDBJ whole genome shotgun (WGS) entry which is preliminary data.</text>
</comment>
<dbReference type="OrthoDB" id="5132116at2759"/>
<accession>A0A388JNF1</accession>
<dbReference type="InterPro" id="IPR043129">
    <property type="entry name" value="ATPase_NBD"/>
</dbReference>
<keyword evidence="3" id="KW-0206">Cytoskeleton</keyword>
<dbReference type="CDD" id="cd10216">
    <property type="entry name" value="ASKHA_NBD_Arp1"/>
    <property type="match status" value="1"/>
</dbReference>
<dbReference type="FunFam" id="3.30.420.40:FF:000018">
    <property type="entry name" value="Actin-like protein (Centractin)"/>
    <property type="match status" value="1"/>
</dbReference>
<reference evidence="5 6" key="1">
    <citation type="journal article" date="2018" name="Cell">
        <title>The Chara Genome: Secondary Complexity and Implications for Plant Terrestrialization.</title>
        <authorList>
            <person name="Nishiyama T."/>
            <person name="Sakayama H."/>
            <person name="Vries J.D."/>
            <person name="Buschmann H."/>
            <person name="Saint-Marcoux D."/>
            <person name="Ullrich K.K."/>
            <person name="Haas F.B."/>
            <person name="Vanderstraeten L."/>
            <person name="Becker D."/>
            <person name="Lang D."/>
            <person name="Vosolsobe S."/>
            <person name="Rombauts S."/>
            <person name="Wilhelmsson P.K.I."/>
            <person name="Janitza P."/>
            <person name="Kern R."/>
            <person name="Heyl A."/>
            <person name="Rumpler F."/>
            <person name="Villalobos L.I.A.C."/>
            <person name="Clay J.M."/>
            <person name="Skokan R."/>
            <person name="Toyoda A."/>
            <person name="Suzuki Y."/>
            <person name="Kagoshima H."/>
            <person name="Schijlen E."/>
            <person name="Tajeshwar N."/>
            <person name="Catarino B."/>
            <person name="Hetherington A.J."/>
            <person name="Saltykova A."/>
            <person name="Bonnot C."/>
            <person name="Breuninger H."/>
            <person name="Symeonidi A."/>
            <person name="Radhakrishnan G.V."/>
            <person name="Van Nieuwerburgh F."/>
            <person name="Deforce D."/>
            <person name="Chang C."/>
            <person name="Karol K.G."/>
            <person name="Hedrich R."/>
            <person name="Ulvskov P."/>
            <person name="Glockner G."/>
            <person name="Delwiche C.F."/>
            <person name="Petrasek J."/>
            <person name="Van de Peer Y."/>
            <person name="Friml J."/>
            <person name="Beilby M."/>
            <person name="Dolan L."/>
            <person name="Kohara Y."/>
            <person name="Sugano S."/>
            <person name="Fujiyama A."/>
            <person name="Delaux P.-M."/>
            <person name="Quint M."/>
            <person name="TheiBen G."/>
            <person name="Hagemann M."/>
            <person name="Harholt J."/>
            <person name="Dunand C."/>
            <person name="Zachgo S."/>
            <person name="Langdale J."/>
            <person name="Maumus F."/>
            <person name="Straeten D.V.D."/>
            <person name="Gould S.B."/>
            <person name="Rensing S.A."/>
        </authorList>
    </citation>
    <scope>NUCLEOTIDE SEQUENCE [LARGE SCALE GENOMIC DNA]</scope>
    <source>
        <strain evidence="5 6">S276</strain>
    </source>
</reference>